<reference evidence="17" key="1">
    <citation type="journal article" date="2019" name="IScience">
        <title>Narwhal Genome Reveals Long-Term Low Genetic Diversity despite Current Large Abundance Size.</title>
        <authorList>
            <person name="Westbury M.V."/>
            <person name="Petersen B."/>
            <person name="Garde E."/>
            <person name="Heide-Jorgensen M.P."/>
            <person name="Lorenzen E.D."/>
        </authorList>
    </citation>
    <scope>NUCLEOTIDE SEQUENCE [LARGE SCALE GENOMIC DNA]</scope>
</reference>
<evidence type="ECO:0000259" key="15">
    <source>
        <dbReference type="PROSITE" id="PS50102"/>
    </source>
</evidence>
<evidence type="ECO:0000256" key="8">
    <source>
        <dbReference type="ARBA" id="ARBA00067946"/>
    </source>
</evidence>
<feature type="compositionally biased region" description="Basic and acidic residues" evidence="14">
    <location>
        <begin position="60"/>
        <end position="74"/>
    </location>
</feature>
<evidence type="ECO:0000256" key="5">
    <source>
        <dbReference type="ARBA" id="ARBA00022884"/>
    </source>
</evidence>
<accession>A0A4V6WNW0</accession>
<evidence type="ECO:0000256" key="10">
    <source>
        <dbReference type="ARBA" id="ARBA00080089"/>
    </source>
</evidence>
<evidence type="ECO:0000256" key="3">
    <source>
        <dbReference type="ARBA" id="ARBA00022553"/>
    </source>
</evidence>
<evidence type="ECO:0000313" key="16">
    <source>
        <dbReference type="EMBL" id="TKC35760.1"/>
    </source>
</evidence>
<evidence type="ECO:0000256" key="12">
    <source>
        <dbReference type="ARBA" id="ARBA00084028"/>
    </source>
</evidence>
<dbReference type="InterPro" id="IPR012677">
    <property type="entry name" value="Nucleotide-bd_a/b_plait_sf"/>
</dbReference>
<dbReference type="InterPro" id="IPR000504">
    <property type="entry name" value="RRM_dom"/>
</dbReference>
<evidence type="ECO:0000256" key="9">
    <source>
        <dbReference type="ARBA" id="ARBA00078560"/>
    </source>
</evidence>
<dbReference type="GO" id="GO:0016607">
    <property type="term" value="C:nuclear speck"/>
    <property type="evidence" value="ECO:0007669"/>
    <property type="project" value="UniProtKB-SubCell"/>
</dbReference>
<keyword evidence="3" id="KW-0597">Phosphoprotein</keyword>
<dbReference type="CDD" id="cd12560">
    <property type="entry name" value="RRM_SRSF12"/>
    <property type="match status" value="1"/>
</dbReference>
<dbReference type="FunFam" id="3.30.70.330:FF:000155">
    <property type="entry name" value="serine/arginine-rich splicing factor 10 isoform X1"/>
    <property type="match status" value="1"/>
</dbReference>
<protein>
    <recommendedName>
        <fullName evidence="8">Serine/arginine-rich splicing factor 10</fullName>
    </recommendedName>
    <alternativeName>
        <fullName evidence="10">FUS-interacting serine-arginine-rich protein 1</fullName>
    </alternativeName>
    <alternativeName>
        <fullName evidence="12">Splicing factor, arginine/serine-rich 13A</fullName>
    </alternativeName>
    <alternativeName>
        <fullName evidence="9">TLS-associated protein with Ser-Arg repeats</fullName>
    </alternativeName>
    <alternativeName>
        <fullName evidence="11">TLS-associated serine-arginine protein</fullName>
    </alternativeName>
</protein>
<name>A0A4V6WNW0_MONMO</name>
<keyword evidence="6" id="KW-0508">mRNA splicing</keyword>
<evidence type="ECO:0000256" key="4">
    <source>
        <dbReference type="ARBA" id="ARBA00022664"/>
    </source>
</evidence>
<dbReference type="InterPro" id="IPR035979">
    <property type="entry name" value="RBD_domain_sf"/>
</dbReference>
<dbReference type="Pfam" id="PF00076">
    <property type="entry name" value="RRM_1"/>
    <property type="match status" value="1"/>
</dbReference>
<keyword evidence="4" id="KW-0507">mRNA processing</keyword>
<feature type="domain" description="RRM" evidence="15">
    <location>
        <begin position="91"/>
        <end position="178"/>
    </location>
</feature>
<dbReference type="AlphaFoldDB" id="A0A4V6WNW0"/>
<evidence type="ECO:0000256" key="13">
    <source>
        <dbReference type="PROSITE-ProRule" id="PRU00176"/>
    </source>
</evidence>
<dbReference type="SMART" id="SM00360">
    <property type="entry name" value="RRM"/>
    <property type="match status" value="1"/>
</dbReference>
<evidence type="ECO:0000256" key="1">
    <source>
        <dbReference type="ARBA" id="ARBA00004324"/>
    </source>
</evidence>
<dbReference type="GO" id="GO:0006397">
    <property type="term" value="P:mRNA processing"/>
    <property type="evidence" value="ECO:0007669"/>
    <property type="project" value="UniProtKB-KW"/>
</dbReference>
<gene>
    <name evidence="16" type="ORF">EI555_013417</name>
</gene>
<dbReference type="EMBL" id="RWIC01001448">
    <property type="protein sequence ID" value="TKC35760.1"/>
    <property type="molecule type" value="Genomic_DNA"/>
</dbReference>
<evidence type="ECO:0000256" key="2">
    <source>
        <dbReference type="ARBA" id="ARBA00010269"/>
    </source>
</evidence>
<comment type="caution">
    <text evidence="16">The sequence shown here is derived from an EMBL/GenBank/DDBJ whole genome shotgun (WGS) entry which is preliminary data.</text>
</comment>
<dbReference type="InterPro" id="IPR050441">
    <property type="entry name" value="RBM"/>
</dbReference>
<organism evidence="16 17">
    <name type="scientific">Monodon monoceros</name>
    <name type="common">Narwhal</name>
    <name type="synonym">Ceratodon monodon</name>
    <dbReference type="NCBI Taxonomy" id="40151"/>
    <lineage>
        <taxon>Eukaryota</taxon>
        <taxon>Metazoa</taxon>
        <taxon>Chordata</taxon>
        <taxon>Craniata</taxon>
        <taxon>Vertebrata</taxon>
        <taxon>Euteleostomi</taxon>
        <taxon>Mammalia</taxon>
        <taxon>Eutheria</taxon>
        <taxon>Laurasiatheria</taxon>
        <taxon>Artiodactyla</taxon>
        <taxon>Whippomorpha</taxon>
        <taxon>Cetacea</taxon>
        <taxon>Odontoceti</taxon>
        <taxon>Monodontidae</taxon>
        <taxon>Monodon</taxon>
    </lineage>
</organism>
<keyword evidence="7" id="KW-0539">Nucleus</keyword>
<sequence length="312" mass="34541">MGVGVGAAPAPAPAPARSAQTDSRRTALPPRPPLRLRAGGAEAEGRGSRRGPAELLWLRRQQETERARRPRADPEGTEEAVMSRYTRPPNTSLFVRNVADATRPEDLRREFGRYGPIVDVYIPLDFYTRRPRGFAYVQYPLFYCLVIFEDVRDAEDALYNLNRKWVCGRQIEIQFAQGDRKMIIGDQEAPAKGELEVGVLHGEEIGDGLIALKSPDTGDFLTASLNLAPNHYQGDLPQQGSQEPQEGILVLEDGQGPSPCKKGPNPHVNLPKGIPILKLKHKQQNTLIFDRIPDLGVTVIKTVGEQRQKSAT</sequence>
<dbReference type="PANTHER" id="PTHR48034">
    <property type="entry name" value="TRANSFORMER-2 SEX-DETERMINING PROTEIN-RELATED"/>
    <property type="match status" value="1"/>
</dbReference>
<proteinExistence type="inferred from homology"/>
<dbReference type="Proteomes" id="UP000308365">
    <property type="component" value="Unassembled WGS sequence"/>
</dbReference>
<dbReference type="GO" id="GO:0048025">
    <property type="term" value="P:negative regulation of mRNA splicing, via spliceosome"/>
    <property type="evidence" value="ECO:0007669"/>
    <property type="project" value="UniProtKB-ARBA"/>
</dbReference>
<dbReference type="GO" id="GO:0003723">
    <property type="term" value="F:RNA binding"/>
    <property type="evidence" value="ECO:0007669"/>
    <property type="project" value="UniProtKB-UniRule"/>
</dbReference>
<comment type="subcellular location">
    <subcellularLocation>
        <location evidence="1">Nucleus speckle</location>
    </subcellularLocation>
</comment>
<evidence type="ECO:0000256" key="14">
    <source>
        <dbReference type="SAM" id="MobiDB-lite"/>
    </source>
</evidence>
<comment type="similarity">
    <text evidence="2">Belongs to the splicing factor SR family.</text>
</comment>
<evidence type="ECO:0000256" key="11">
    <source>
        <dbReference type="ARBA" id="ARBA00082354"/>
    </source>
</evidence>
<keyword evidence="5 13" id="KW-0694">RNA-binding</keyword>
<dbReference type="PROSITE" id="PS50102">
    <property type="entry name" value="RRM"/>
    <property type="match status" value="1"/>
</dbReference>
<dbReference type="SUPFAM" id="SSF54928">
    <property type="entry name" value="RNA-binding domain, RBD"/>
    <property type="match status" value="1"/>
</dbReference>
<evidence type="ECO:0000256" key="6">
    <source>
        <dbReference type="ARBA" id="ARBA00023187"/>
    </source>
</evidence>
<evidence type="ECO:0000313" key="17">
    <source>
        <dbReference type="Proteomes" id="UP000308365"/>
    </source>
</evidence>
<feature type="region of interest" description="Disordered" evidence="14">
    <location>
        <begin position="1"/>
        <end position="82"/>
    </location>
</feature>
<evidence type="ECO:0000256" key="7">
    <source>
        <dbReference type="ARBA" id="ARBA00023242"/>
    </source>
</evidence>
<dbReference type="Gene3D" id="3.30.70.330">
    <property type="match status" value="1"/>
</dbReference>
<dbReference type="GO" id="GO:0008380">
    <property type="term" value="P:RNA splicing"/>
    <property type="evidence" value="ECO:0007669"/>
    <property type="project" value="UniProtKB-KW"/>
</dbReference>